<proteinExistence type="predicted"/>
<dbReference type="GeneID" id="73348875"/>
<dbReference type="Proteomes" id="UP000830671">
    <property type="component" value="Chromosome 8"/>
</dbReference>
<accession>A0A9Q8T5W9</accession>
<keyword evidence="3" id="KW-1185">Reference proteome</keyword>
<name>A0A9Q8T5W9_9PEZI</name>
<dbReference type="KEGG" id="clup:CLUP02_14939"/>
<dbReference type="AlphaFoldDB" id="A0A9Q8T5W9"/>
<gene>
    <name evidence="2" type="ORF">CLUP02_14939</name>
</gene>
<dbReference type="EMBL" id="CP019480">
    <property type="protein sequence ID" value="UQC89410.1"/>
    <property type="molecule type" value="Genomic_DNA"/>
</dbReference>
<evidence type="ECO:0000313" key="3">
    <source>
        <dbReference type="Proteomes" id="UP000830671"/>
    </source>
</evidence>
<organism evidence="2 3">
    <name type="scientific">Colletotrichum lupini</name>
    <dbReference type="NCBI Taxonomy" id="145971"/>
    <lineage>
        <taxon>Eukaryota</taxon>
        <taxon>Fungi</taxon>
        <taxon>Dikarya</taxon>
        <taxon>Ascomycota</taxon>
        <taxon>Pezizomycotina</taxon>
        <taxon>Sordariomycetes</taxon>
        <taxon>Hypocreomycetidae</taxon>
        <taxon>Glomerellales</taxon>
        <taxon>Glomerellaceae</taxon>
        <taxon>Colletotrichum</taxon>
        <taxon>Colletotrichum acutatum species complex</taxon>
    </lineage>
</organism>
<evidence type="ECO:0000313" key="2">
    <source>
        <dbReference type="EMBL" id="UQC89410.1"/>
    </source>
</evidence>
<sequence>MFLLRSYVLIESFSSSILSVETGDRGHLLVALNLNHVTPPACYAALFDKPFAQLFLRERHEHPAQTRSETFSGENMPCFSIGARQSPHSSHLRRKLALWINEAIEYTLVKLTHVSLIAKQRKPIEQCSGRIACTATLAPPGALGIFHRQFRHVLFPHDYQTDKVHIGLFNPVLVTAGVFVGRLARTNCLLSITYNFEFAYDPSMCAIVTAVKYSRTVVELFLATILVIQTCLGCIPCIRAYCLYQSGGVEEMTWIHRLCILQKVALQLAHCPKGRRRAHLLYLNHGLQARYLICLVDSPLEALELAYSSRPKINNPVFVGLLILAVATGLTTLIDLFPEIAYTPPFRDTKYVSQCYPVEIKLTLLKKLGSPMLKPLACLKLSGSGGWQGMNLEDGVPHKHRGIKAMIEGGEYTLGKSSHSAAERSLDVLSRPHYFHRPKSRQPMTIKLFPTSILPQLIHATEKKKLLSISYRRVRRPVLHSNLKKSRQRENPRSCLPCISVPLLAEFPSEAGLEAPYLSTQDPPSTTPAINPHSRSISHTLHGLAKDQMFNPITSPPLSSPPPVPARFPTAPKLGNLNPSPYSQDPPRGTYRAYKNLTPKTRLGFGVAVLAWGGAGLYFSDRAEEKYQPTPEEKAVVDKASITRLDLVIEDGKHGVTIV</sequence>
<dbReference type="RefSeq" id="XP_049151011.1">
    <property type="nucleotide sequence ID" value="XM_049293865.1"/>
</dbReference>
<evidence type="ECO:0000256" key="1">
    <source>
        <dbReference type="SAM" id="MobiDB-lite"/>
    </source>
</evidence>
<protein>
    <submittedName>
        <fullName evidence="2">Uncharacterized protein</fullName>
    </submittedName>
</protein>
<reference evidence="2" key="1">
    <citation type="journal article" date="2021" name="Mol. Plant Microbe Interact.">
        <title>Complete Genome Sequence of the Plant-Pathogenic Fungus Colletotrichum lupini.</title>
        <authorList>
            <person name="Baroncelli R."/>
            <person name="Pensec F."/>
            <person name="Da Lio D."/>
            <person name="Boufleur T."/>
            <person name="Vicente I."/>
            <person name="Sarrocco S."/>
            <person name="Picot A."/>
            <person name="Baraldi E."/>
            <person name="Sukno S."/>
            <person name="Thon M."/>
            <person name="Le Floch G."/>
        </authorList>
    </citation>
    <scope>NUCLEOTIDE SEQUENCE</scope>
    <source>
        <strain evidence="2">IMI 504893</strain>
    </source>
</reference>
<feature type="region of interest" description="Disordered" evidence="1">
    <location>
        <begin position="558"/>
        <end position="588"/>
    </location>
</feature>